<keyword evidence="5" id="KW-1185">Reference proteome</keyword>
<proteinExistence type="inferred from homology"/>
<dbReference type="Proteomes" id="UP000476934">
    <property type="component" value="Unassembled WGS sequence"/>
</dbReference>
<dbReference type="PANTHER" id="PTHR30061:SF50">
    <property type="entry name" value="MALTOSE_MALTODEXTRIN-BINDING PERIPLASMIC PROTEIN"/>
    <property type="match status" value="1"/>
</dbReference>
<evidence type="ECO:0000256" key="3">
    <source>
        <dbReference type="ARBA" id="ARBA00022729"/>
    </source>
</evidence>
<dbReference type="CDD" id="cd14748">
    <property type="entry name" value="PBP2_UgpB"/>
    <property type="match status" value="1"/>
</dbReference>
<evidence type="ECO:0000313" key="5">
    <source>
        <dbReference type="Proteomes" id="UP000476934"/>
    </source>
</evidence>
<dbReference type="Pfam" id="PF13416">
    <property type="entry name" value="SBP_bac_8"/>
    <property type="match status" value="1"/>
</dbReference>
<organism evidence="4 5">
    <name type="scientific">Heyndrickxia ginsengihumi</name>
    <dbReference type="NCBI Taxonomy" id="363870"/>
    <lineage>
        <taxon>Bacteria</taxon>
        <taxon>Bacillati</taxon>
        <taxon>Bacillota</taxon>
        <taxon>Bacilli</taxon>
        <taxon>Bacillales</taxon>
        <taxon>Bacillaceae</taxon>
        <taxon>Heyndrickxia</taxon>
    </lineage>
</organism>
<accession>A0A6M0PA48</accession>
<dbReference type="GO" id="GO:0055052">
    <property type="term" value="C:ATP-binding cassette (ABC) transporter complex, substrate-binding subunit-containing"/>
    <property type="evidence" value="ECO:0007669"/>
    <property type="project" value="TreeGrafter"/>
</dbReference>
<keyword evidence="2" id="KW-0813">Transport</keyword>
<dbReference type="GO" id="GO:0015768">
    <property type="term" value="P:maltose transport"/>
    <property type="evidence" value="ECO:0007669"/>
    <property type="project" value="TreeGrafter"/>
</dbReference>
<dbReference type="AlphaFoldDB" id="A0A6M0PA48"/>
<dbReference type="Gene3D" id="3.40.190.10">
    <property type="entry name" value="Periplasmic binding protein-like II"/>
    <property type="match status" value="1"/>
</dbReference>
<dbReference type="PANTHER" id="PTHR30061">
    <property type="entry name" value="MALTOSE-BINDING PERIPLASMIC PROTEIN"/>
    <property type="match status" value="1"/>
</dbReference>
<name>A0A6M0PA48_9BACI</name>
<sequence>MFVLAFVLSLTACGSSKQTSGTSKDGTITLTFWNGFTASDGEILQGIVNRFNKTNDQHIKIKMDVMTWANFNEKLPPAISSKTAPDFVLMNYGDFASYVANGAVQPLDDFWKYKGVNKSDFSQTALKLGKIDGKQYFIPMQVQGMYLYWNKDLFKKAGLDPNKPPRTWDELVTMAKKLTDPSKKVYGFAFPTDGNAILYNWMLANKGSLTNSNYSKSTFNSKANLEVLNTIQKLVYKDKSSPQSISGAEADNLMNSGQLAMYMNGPWLNNGLKKNEINYGVTTIPEGKAGKTAILDGVGFAIPSSTDESKKEAIYEFIKYWNTTKIGKEWSTKNGFPPYLKSVSNDPEIKKNHIVSELGKQVKYAKPFMSGSTKTATINNDIINPLLEKLFSGADPKKLLKDADKNINEKLSEN</sequence>
<reference evidence="4 5" key="1">
    <citation type="submission" date="2020-03" db="EMBL/GenBank/DDBJ databases">
        <title>Bacillus aquiflavi sp. nov., isolated from yellow water of strong flavor Chinese baijiu in Yibin region of China.</title>
        <authorList>
            <person name="Xie J."/>
        </authorList>
    </citation>
    <scope>NUCLEOTIDE SEQUENCE [LARGE SCALE GENOMIC DNA]</scope>
    <source>
        <strain evidence="4 5">Gsoil 114</strain>
    </source>
</reference>
<dbReference type="GO" id="GO:1901982">
    <property type="term" value="F:maltose binding"/>
    <property type="evidence" value="ECO:0007669"/>
    <property type="project" value="TreeGrafter"/>
</dbReference>
<dbReference type="InterPro" id="IPR006059">
    <property type="entry name" value="SBP"/>
</dbReference>
<evidence type="ECO:0000256" key="1">
    <source>
        <dbReference type="ARBA" id="ARBA00008520"/>
    </source>
</evidence>
<evidence type="ECO:0000313" key="4">
    <source>
        <dbReference type="EMBL" id="NEY20790.1"/>
    </source>
</evidence>
<comment type="similarity">
    <text evidence="1">Belongs to the bacterial solute-binding protein 1 family.</text>
</comment>
<evidence type="ECO:0000256" key="2">
    <source>
        <dbReference type="ARBA" id="ARBA00022448"/>
    </source>
</evidence>
<dbReference type="GO" id="GO:0042956">
    <property type="term" value="P:maltodextrin transmembrane transport"/>
    <property type="evidence" value="ECO:0007669"/>
    <property type="project" value="TreeGrafter"/>
</dbReference>
<comment type="caution">
    <text evidence="4">The sequence shown here is derived from an EMBL/GenBank/DDBJ whole genome shotgun (WGS) entry which is preliminary data.</text>
</comment>
<protein>
    <submittedName>
        <fullName evidence="4">ABC transporter substrate-binding protein</fullName>
    </submittedName>
</protein>
<dbReference type="OrthoDB" id="9768630at2"/>
<gene>
    <name evidence="4" type="ORF">G4D61_12580</name>
</gene>
<dbReference type="EMBL" id="JAAIWK010000021">
    <property type="protein sequence ID" value="NEY20790.1"/>
    <property type="molecule type" value="Genomic_DNA"/>
</dbReference>
<keyword evidence="3" id="KW-0732">Signal</keyword>
<dbReference type="SUPFAM" id="SSF53850">
    <property type="entry name" value="Periplasmic binding protein-like II"/>
    <property type="match status" value="1"/>
</dbReference>